<keyword evidence="1" id="KW-0963">Cytoplasm</keyword>
<evidence type="ECO:0000313" key="5">
    <source>
        <dbReference type="Proteomes" id="UP000248689"/>
    </source>
</evidence>
<evidence type="ECO:0000313" key="4">
    <source>
        <dbReference type="EMBL" id="RAL19949.1"/>
    </source>
</evidence>
<comment type="caution">
    <text evidence="4">The sequence shown here is derived from an EMBL/GenBank/DDBJ whole genome shotgun (WGS) entry which is preliminary data.</text>
</comment>
<protein>
    <submittedName>
        <fullName evidence="4">Chorismate lyase</fullName>
    </submittedName>
</protein>
<proteinExistence type="predicted"/>
<accession>A0A328C0X9</accession>
<dbReference type="SUPFAM" id="SSF64288">
    <property type="entry name" value="Chorismate lyase-like"/>
    <property type="match status" value="1"/>
</dbReference>
<keyword evidence="2" id="KW-0831">Ubiquinone biosynthesis</keyword>
<dbReference type="GO" id="GO:0005829">
    <property type="term" value="C:cytosol"/>
    <property type="evidence" value="ECO:0007669"/>
    <property type="project" value="TreeGrafter"/>
</dbReference>
<dbReference type="GO" id="GO:0008813">
    <property type="term" value="F:chorismate lyase activity"/>
    <property type="evidence" value="ECO:0007669"/>
    <property type="project" value="InterPro"/>
</dbReference>
<dbReference type="PANTHER" id="PTHR38683">
    <property type="entry name" value="CHORISMATE PYRUVATE-LYASE"/>
    <property type="match status" value="1"/>
</dbReference>
<dbReference type="Proteomes" id="UP000248689">
    <property type="component" value="Unassembled WGS sequence"/>
</dbReference>
<evidence type="ECO:0000256" key="3">
    <source>
        <dbReference type="ARBA" id="ARBA00023239"/>
    </source>
</evidence>
<dbReference type="Pfam" id="PF04345">
    <property type="entry name" value="Chor_lyase"/>
    <property type="match status" value="1"/>
</dbReference>
<name>A0A328C0X9_9PAST</name>
<dbReference type="PANTHER" id="PTHR38683:SF1">
    <property type="entry name" value="CHORISMATE PYRUVATE-LYASE"/>
    <property type="match status" value="1"/>
</dbReference>
<dbReference type="EMBL" id="PTPX01000001">
    <property type="protein sequence ID" value="RAL19949.1"/>
    <property type="molecule type" value="Genomic_DNA"/>
</dbReference>
<dbReference type="InterPro" id="IPR028978">
    <property type="entry name" value="Chorismate_lyase_/UTRA_dom_sf"/>
</dbReference>
<sequence>MHDFDLYRKILATTAWQTSEVGLPSDVAQWLLHTHSLTEKLQQVCTKLQVEIVQQGWQAVTFEQKFAKTWVREVLLKGDESSWLFAQTLLPEATIDAVAQAVLTLGDKPIGLWLFPQHPQRVTLEWQQDQQTGLYARRSQLLLKGYPLEIRELFLPPFSFETI</sequence>
<dbReference type="Gene3D" id="3.40.1410.10">
    <property type="entry name" value="Chorismate lyase-like"/>
    <property type="match status" value="1"/>
</dbReference>
<dbReference type="RefSeq" id="WP_111748989.1">
    <property type="nucleotide sequence ID" value="NZ_PTPX01000001.1"/>
</dbReference>
<keyword evidence="5" id="KW-1185">Reference proteome</keyword>
<dbReference type="GO" id="GO:0006744">
    <property type="term" value="P:ubiquinone biosynthetic process"/>
    <property type="evidence" value="ECO:0007669"/>
    <property type="project" value="UniProtKB-KW"/>
</dbReference>
<dbReference type="OrthoDB" id="9789493at2"/>
<dbReference type="AlphaFoldDB" id="A0A328C0X9"/>
<gene>
    <name evidence="4" type="ORF">C5N92_00835</name>
</gene>
<evidence type="ECO:0000256" key="2">
    <source>
        <dbReference type="ARBA" id="ARBA00022688"/>
    </source>
</evidence>
<keyword evidence="3 4" id="KW-0456">Lyase</keyword>
<organism evidence="4 5">
    <name type="scientific">Glaesserella australis</name>
    <dbReference type="NCBI Taxonomy" id="2094024"/>
    <lineage>
        <taxon>Bacteria</taxon>
        <taxon>Pseudomonadati</taxon>
        <taxon>Pseudomonadota</taxon>
        <taxon>Gammaproteobacteria</taxon>
        <taxon>Pasteurellales</taxon>
        <taxon>Pasteurellaceae</taxon>
        <taxon>Glaesserella</taxon>
    </lineage>
</organism>
<evidence type="ECO:0000256" key="1">
    <source>
        <dbReference type="ARBA" id="ARBA00022490"/>
    </source>
</evidence>
<dbReference type="InterPro" id="IPR007440">
    <property type="entry name" value="Chorismate--pyruvate_lyase"/>
</dbReference>
<reference evidence="5" key="1">
    <citation type="submission" date="2018-02" db="EMBL/GenBank/DDBJ databases">
        <title>Glaesserella australis sp. nov., isolated from the lungs of pigs.</title>
        <authorList>
            <person name="Turni C."/>
            <person name="Christensen H."/>
        </authorList>
    </citation>
    <scope>NUCLEOTIDE SEQUENCE [LARGE SCALE GENOMIC DNA]</scope>
    <source>
        <strain evidence="5">HS4635</strain>
    </source>
</reference>